<dbReference type="InterPro" id="IPR036388">
    <property type="entry name" value="WH-like_DNA-bd_sf"/>
</dbReference>
<dbReference type="SMART" id="SM00347">
    <property type="entry name" value="HTH_MARR"/>
    <property type="match status" value="1"/>
</dbReference>
<keyword evidence="1" id="KW-0805">Transcription regulation</keyword>
<dbReference type="InterPro" id="IPR000835">
    <property type="entry name" value="HTH_MarR-typ"/>
</dbReference>
<dbReference type="SUPFAM" id="SSF46785">
    <property type="entry name" value="Winged helix' DNA-binding domain"/>
    <property type="match status" value="1"/>
</dbReference>
<evidence type="ECO:0000313" key="6">
    <source>
        <dbReference type="Proteomes" id="UP000236311"/>
    </source>
</evidence>
<dbReference type="PANTHER" id="PTHR42756">
    <property type="entry name" value="TRANSCRIPTIONAL REGULATOR, MARR"/>
    <property type="match status" value="1"/>
</dbReference>
<dbReference type="GO" id="GO:0003700">
    <property type="term" value="F:DNA-binding transcription factor activity"/>
    <property type="evidence" value="ECO:0007669"/>
    <property type="project" value="InterPro"/>
</dbReference>
<accession>A0A2K4ZDA1</accession>
<dbReference type="InterPro" id="IPR036390">
    <property type="entry name" value="WH_DNA-bd_sf"/>
</dbReference>
<name>A0A2K4ZDA1_9FIRM</name>
<keyword evidence="3" id="KW-0804">Transcription</keyword>
<evidence type="ECO:0000259" key="4">
    <source>
        <dbReference type="PROSITE" id="PS50995"/>
    </source>
</evidence>
<dbReference type="EMBL" id="OFSM01000005">
    <property type="protein sequence ID" value="SOY28421.1"/>
    <property type="molecule type" value="Genomic_DNA"/>
</dbReference>
<feature type="domain" description="HTH marR-type" evidence="4">
    <location>
        <begin position="1"/>
        <end position="136"/>
    </location>
</feature>
<sequence>MLKRVNIEFAHNFYQAYSIRCKPICRELGMPQTAFDILMFLANNPDYNTAKDIVELRGLKANLVSVNVERLVRDGYLDRRDFPGDRRKTFLICTEKAGPVIERGRELQKSFFEDIFQDVDEASRENFHRVMGMMEHNLNQILKGSE</sequence>
<evidence type="ECO:0000256" key="3">
    <source>
        <dbReference type="ARBA" id="ARBA00023163"/>
    </source>
</evidence>
<dbReference type="GO" id="GO:0003677">
    <property type="term" value="F:DNA binding"/>
    <property type="evidence" value="ECO:0007669"/>
    <property type="project" value="UniProtKB-KW"/>
</dbReference>
<protein>
    <submittedName>
        <fullName evidence="5">MarR family protein</fullName>
    </submittedName>
</protein>
<dbReference type="PROSITE" id="PS01117">
    <property type="entry name" value="HTH_MARR_1"/>
    <property type="match status" value="1"/>
</dbReference>
<evidence type="ECO:0000256" key="2">
    <source>
        <dbReference type="ARBA" id="ARBA00023125"/>
    </source>
</evidence>
<dbReference type="PROSITE" id="PS50995">
    <property type="entry name" value="HTH_MARR_2"/>
    <property type="match status" value="1"/>
</dbReference>
<dbReference type="OrthoDB" id="9795441at2"/>
<dbReference type="AlphaFoldDB" id="A0A2K4ZDA1"/>
<keyword evidence="2" id="KW-0238">DNA-binding</keyword>
<dbReference type="Proteomes" id="UP000236311">
    <property type="component" value="Unassembled WGS sequence"/>
</dbReference>
<organism evidence="5 6">
    <name type="scientific">Acetatifactor muris</name>
    <dbReference type="NCBI Taxonomy" id="879566"/>
    <lineage>
        <taxon>Bacteria</taxon>
        <taxon>Bacillati</taxon>
        <taxon>Bacillota</taxon>
        <taxon>Clostridia</taxon>
        <taxon>Lachnospirales</taxon>
        <taxon>Lachnospiraceae</taxon>
        <taxon>Acetatifactor</taxon>
    </lineage>
</organism>
<dbReference type="RefSeq" id="WP_103238523.1">
    <property type="nucleotide sequence ID" value="NZ_JANJZD010000005.1"/>
</dbReference>
<keyword evidence="6" id="KW-1185">Reference proteome</keyword>
<evidence type="ECO:0000313" key="5">
    <source>
        <dbReference type="EMBL" id="SOY28421.1"/>
    </source>
</evidence>
<reference evidence="5 6" key="1">
    <citation type="submission" date="2018-01" db="EMBL/GenBank/DDBJ databases">
        <authorList>
            <person name="Gaut B.S."/>
            <person name="Morton B.R."/>
            <person name="Clegg M.T."/>
            <person name="Duvall M.R."/>
        </authorList>
    </citation>
    <scope>NUCLEOTIDE SEQUENCE [LARGE SCALE GENOMIC DNA]</scope>
    <source>
        <strain evidence="5">GP69</strain>
    </source>
</reference>
<evidence type="ECO:0000256" key="1">
    <source>
        <dbReference type="ARBA" id="ARBA00023015"/>
    </source>
</evidence>
<gene>
    <name evidence="5" type="ORF">AMURIS_01128</name>
</gene>
<dbReference type="InterPro" id="IPR023187">
    <property type="entry name" value="Tscrpt_reg_MarR-type_CS"/>
</dbReference>
<dbReference type="Pfam" id="PF12802">
    <property type="entry name" value="MarR_2"/>
    <property type="match status" value="1"/>
</dbReference>
<dbReference type="Gene3D" id="1.10.10.10">
    <property type="entry name" value="Winged helix-like DNA-binding domain superfamily/Winged helix DNA-binding domain"/>
    <property type="match status" value="1"/>
</dbReference>
<proteinExistence type="predicted"/>
<dbReference type="PANTHER" id="PTHR42756:SF1">
    <property type="entry name" value="TRANSCRIPTIONAL REPRESSOR OF EMRAB OPERON"/>
    <property type="match status" value="1"/>
</dbReference>